<feature type="binding site" evidence="5">
    <location>
        <position position="171"/>
    </location>
    <ligand>
        <name>ATP</name>
        <dbReference type="ChEBI" id="CHEBI:30616"/>
    </ligand>
</feature>
<name>A0ABV8XJX6_9DEIO</name>
<keyword evidence="2 5" id="KW-0545">Nucleotide biosynthesis</keyword>
<comment type="subunit">
    <text evidence="5 7">Monomer.</text>
</comment>
<feature type="binding site" evidence="5">
    <location>
        <position position="40"/>
    </location>
    <ligand>
        <name>AMP</name>
        <dbReference type="ChEBI" id="CHEBI:456215"/>
    </ligand>
</feature>
<dbReference type="CDD" id="cd01428">
    <property type="entry name" value="ADK"/>
    <property type="match status" value="1"/>
</dbReference>
<dbReference type="EC" id="2.7.4.3" evidence="5 7"/>
<feature type="binding site" evidence="5">
    <location>
        <position position="142"/>
    </location>
    <ligand>
        <name>AMP</name>
        <dbReference type="ChEBI" id="CHEBI:456215"/>
    </ligand>
</feature>
<comment type="pathway">
    <text evidence="5">Purine metabolism; AMP biosynthesis via salvage pathway; AMP from ADP: step 1/1.</text>
</comment>
<evidence type="ECO:0000256" key="2">
    <source>
        <dbReference type="ARBA" id="ARBA00022727"/>
    </source>
</evidence>
<evidence type="ECO:0000256" key="7">
    <source>
        <dbReference type="RuleBase" id="RU003331"/>
    </source>
</evidence>
<evidence type="ECO:0000256" key="6">
    <source>
        <dbReference type="RuleBase" id="RU003330"/>
    </source>
</evidence>
<dbReference type="HAMAP" id="MF_00235">
    <property type="entry name" value="Adenylate_kinase_Adk"/>
    <property type="match status" value="1"/>
</dbReference>
<keyword evidence="3 5" id="KW-0547">Nucleotide-binding</keyword>
<feature type="binding site" evidence="5">
    <location>
        <position position="35"/>
    </location>
    <ligand>
        <name>AMP</name>
        <dbReference type="ChEBI" id="CHEBI:456215"/>
    </ligand>
</feature>
<evidence type="ECO:0000313" key="9">
    <source>
        <dbReference type="Proteomes" id="UP001595998"/>
    </source>
</evidence>
<protein>
    <recommendedName>
        <fullName evidence="5 7">Adenylate kinase</fullName>
        <shortName evidence="5">AK</shortName>
        <ecNumber evidence="5 7">2.7.4.3</ecNumber>
    </recommendedName>
    <alternativeName>
        <fullName evidence="5">ATP-AMP transphosphorylase</fullName>
    </alternativeName>
    <alternativeName>
        <fullName evidence="5">ATP:AMP phosphotransferase</fullName>
    </alternativeName>
    <alternativeName>
        <fullName evidence="5">Adenylate monophosphate kinase</fullName>
    </alternativeName>
</protein>
<dbReference type="Pfam" id="PF00406">
    <property type="entry name" value="ADK"/>
    <property type="match status" value="1"/>
</dbReference>
<comment type="subcellular location">
    <subcellularLocation>
        <location evidence="5 7">Cytoplasm</location>
    </subcellularLocation>
</comment>
<feature type="binding site" evidence="5">
    <location>
        <position position="131"/>
    </location>
    <ligand>
        <name>AMP</name>
        <dbReference type="ChEBI" id="CHEBI:456215"/>
    </ligand>
</feature>
<comment type="catalytic activity">
    <reaction evidence="5 7">
        <text>AMP + ATP = 2 ADP</text>
        <dbReference type="Rhea" id="RHEA:12973"/>
        <dbReference type="ChEBI" id="CHEBI:30616"/>
        <dbReference type="ChEBI" id="CHEBI:456215"/>
        <dbReference type="ChEBI" id="CHEBI:456216"/>
        <dbReference type="EC" id="2.7.4.3"/>
    </reaction>
</comment>
<dbReference type="SUPFAM" id="SSF52540">
    <property type="entry name" value="P-loop containing nucleoside triphosphate hydrolases"/>
    <property type="match status" value="1"/>
</dbReference>
<comment type="caution">
    <text evidence="8">The sequence shown here is derived from an EMBL/GenBank/DDBJ whole genome shotgun (WGS) entry which is preliminary data.</text>
</comment>
<dbReference type="PANTHER" id="PTHR23359">
    <property type="entry name" value="NUCLEOTIDE KINASE"/>
    <property type="match status" value="1"/>
</dbReference>
<evidence type="ECO:0000256" key="3">
    <source>
        <dbReference type="ARBA" id="ARBA00022741"/>
    </source>
</evidence>
<dbReference type="GO" id="GO:0016301">
    <property type="term" value="F:kinase activity"/>
    <property type="evidence" value="ECO:0007669"/>
    <property type="project" value="UniProtKB-KW"/>
</dbReference>
<keyword evidence="4 5" id="KW-0418">Kinase</keyword>
<dbReference type="RefSeq" id="WP_380035941.1">
    <property type="nucleotide sequence ID" value="NZ_JBHSEH010000004.1"/>
</dbReference>
<dbReference type="PRINTS" id="PR00094">
    <property type="entry name" value="ADENYLTKNASE"/>
</dbReference>
<dbReference type="InterPro" id="IPR027417">
    <property type="entry name" value="P-loop_NTPase"/>
</dbReference>
<dbReference type="InterPro" id="IPR000850">
    <property type="entry name" value="Adenylat/UMP-CMP_kin"/>
</dbReference>
<comment type="similarity">
    <text evidence="5 6">Belongs to the adenylate kinase family.</text>
</comment>
<proteinExistence type="inferred from homology"/>
<gene>
    <name evidence="5" type="primary">adk</name>
    <name evidence="8" type="ORF">ACFOZ9_02285</name>
</gene>
<keyword evidence="9" id="KW-1185">Reference proteome</keyword>
<comment type="function">
    <text evidence="5">Catalyzes the reversible transfer of the terminal phosphate group between ATP and AMP. Plays an important role in cellular energy homeostasis and in adenine nucleotide metabolism.</text>
</comment>
<evidence type="ECO:0000256" key="1">
    <source>
        <dbReference type="ARBA" id="ARBA00022679"/>
    </source>
</evidence>
<dbReference type="EMBL" id="JBHSEH010000004">
    <property type="protein sequence ID" value="MFC4425022.1"/>
    <property type="molecule type" value="Genomic_DNA"/>
</dbReference>
<comment type="domain">
    <text evidence="5">Consists of three domains, a large central CORE domain and two small peripheral domains, NMPbind and LID, which undergo movements during catalysis. The LID domain closes over the site of phosphoryl transfer upon ATP binding. Assembling and dissambling the active center during each catalytic cycle provides an effective means to prevent ATP hydrolysis.</text>
</comment>
<evidence type="ECO:0000256" key="5">
    <source>
        <dbReference type="HAMAP-Rule" id="MF_00235"/>
    </source>
</evidence>
<evidence type="ECO:0000313" key="8">
    <source>
        <dbReference type="EMBL" id="MFC4425022.1"/>
    </source>
</evidence>
<dbReference type="Proteomes" id="UP001595998">
    <property type="component" value="Unassembled WGS sequence"/>
</dbReference>
<sequence>MPTAQLIALVGPPCSGKGTLARRVKDHIGAVHLETGALLREEAENDPDLARRLEAGEMVSDEHTTGLLEKRLQQSWAAGQSVVLDGTPRRVSQLHLLLDGPYGQAGRLRVLALDVPPEVVKARALSRGEGRADDTEEGIEHRLEVYRQETQPLLTDPALHQVPFSLLSGVLPPEEIYSLAVQTLKAWETGT</sequence>
<feature type="binding site" evidence="5">
    <location>
        <position position="93"/>
    </location>
    <ligand>
        <name>AMP</name>
        <dbReference type="ChEBI" id="CHEBI:456215"/>
    </ligand>
</feature>
<keyword evidence="5 7" id="KW-0067">ATP-binding</keyword>
<accession>A0ABV8XJX6</accession>
<dbReference type="Gene3D" id="3.40.50.300">
    <property type="entry name" value="P-loop containing nucleotide triphosphate hydrolases"/>
    <property type="match status" value="1"/>
</dbReference>
<reference evidence="9" key="1">
    <citation type="journal article" date="2019" name="Int. J. Syst. Evol. Microbiol.">
        <title>The Global Catalogue of Microorganisms (GCM) 10K type strain sequencing project: providing services to taxonomists for standard genome sequencing and annotation.</title>
        <authorList>
            <consortium name="The Broad Institute Genomics Platform"/>
            <consortium name="The Broad Institute Genome Sequencing Center for Infectious Disease"/>
            <person name="Wu L."/>
            <person name="Ma J."/>
        </authorList>
    </citation>
    <scope>NUCLEOTIDE SEQUENCE [LARGE SCALE GENOMIC DNA]</scope>
    <source>
        <strain evidence="9">CCUG 56029</strain>
    </source>
</reference>
<keyword evidence="1 5" id="KW-0808">Transferase</keyword>
<comment type="caution">
    <text evidence="5">Lacks conserved residue(s) required for the propagation of feature annotation.</text>
</comment>
<keyword evidence="5" id="KW-0963">Cytoplasm</keyword>
<organism evidence="8 9">
    <name type="scientific">Deinococcus navajonensis</name>
    <dbReference type="NCBI Taxonomy" id="309884"/>
    <lineage>
        <taxon>Bacteria</taxon>
        <taxon>Thermotogati</taxon>
        <taxon>Deinococcota</taxon>
        <taxon>Deinococci</taxon>
        <taxon>Deinococcales</taxon>
        <taxon>Deinococcaceae</taxon>
        <taxon>Deinococcus</taxon>
    </lineage>
</organism>
<feature type="binding site" evidence="5">
    <location>
        <position position="127"/>
    </location>
    <ligand>
        <name>ATP</name>
        <dbReference type="ChEBI" id="CHEBI:30616"/>
    </ligand>
</feature>
<evidence type="ECO:0000256" key="4">
    <source>
        <dbReference type="ARBA" id="ARBA00022777"/>
    </source>
</evidence>